<dbReference type="Proteomes" id="UP000198512">
    <property type="component" value="Unassembled WGS sequence"/>
</dbReference>
<protein>
    <recommendedName>
        <fullName evidence="3">DUF4824 domain-containing protein</fullName>
    </recommendedName>
</protein>
<comment type="caution">
    <text evidence="1">The sequence shown here is derived from an EMBL/GenBank/DDBJ whole genome shotgun (WGS) entry which is preliminary data.</text>
</comment>
<dbReference type="InterPro" id="IPR032249">
    <property type="entry name" value="DUF4824"/>
</dbReference>
<reference evidence="1 2" key="1">
    <citation type="submission" date="2016-10" db="EMBL/GenBank/DDBJ databases">
        <authorList>
            <person name="Varghese N."/>
            <person name="Submissions S."/>
        </authorList>
    </citation>
    <scope>NUCLEOTIDE SEQUENCE [LARGE SCALE GENOMIC DNA]</scope>
    <source>
        <strain evidence="1 2">CIP 109853</strain>
    </source>
</reference>
<evidence type="ECO:0000313" key="1">
    <source>
        <dbReference type="EMBL" id="SEP70872.1"/>
    </source>
</evidence>
<evidence type="ECO:0008006" key="3">
    <source>
        <dbReference type="Google" id="ProtNLM"/>
    </source>
</evidence>
<dbReference type="Pfam" id="PF16106">
    <property type="entry name" value="DUF4824"/>
    <property type="match status" value="1"/>
</dbReference>
<sequence length="290" mass="32664">MSRYLIAGLALIGLTNAVVLAGVVWNRQPPLDSRLHLSERELGTTATYWHEDNSGLALRLNYRWPSRVNDDLRYLPISAEKMSELGFEVPQTLTEQSVRRYRRQLSRDAVLVLELNGPAYEHEVALARTAHAEALRLQKAVPDSEKLQNARVSAANALEYEIQRASRLLVVDVGLDPQVLRARYPDRQRYALVHAVVQVQSNNVAAESTDLSQPSRWTWHLGGTASAPGMQRLNLPQHWHATFASLPVQEGASGIDYSSRYKRFSADLAFGRRLEPWFVEFTGPVTTKVQ</sequence>
<keyword evidence="2" id="KW-1185">Reference proteome</keyword>
<evidence type="ECO:0000313" key="2">
    <source>
        <dbReference type="Proteomes" id="UP000198512"/>
    </source>
</evidence>
<proteinExistence type="predicted"/>
<organism evidence="1 2">
    <name type="scientific">Pseudomonas cuatrocienegasensis</name>
    <dbReference type="NCBI Taxonomy" id="543360"/>
    <lineage>
        <taxon>Bacteria</taxon>
        <taxon>Pseudomonadati</taxon>
        <taxon>Pseudomonadota</taxon>
        <taxon>Gammaproteobacteria</taxon>
        <taxon>Pseudomonadales</taxon>
        <taxon>Pseudomonadaceae</taxon>
        <taxon>Pseudomonas</taxon>
    </lineage>
</organism>
<dbReference type="EMBL" id="FOFP01000001">
    <property type="protein sequence ID" value="SEP70872.1"/>
    <property type="molecule type" value="Genomic_DNA"/>
</dbReference>
<name>A0ABY1B1P5_9PSED</name>
<accession>A0ABY1B1P5</accession>
<dbReference type="RefSeq" id="WP_069516799.1">
    <property type="nucleotide sequence ID" value="NZ_FOFP01000001.1"/>
</dbReference>
<gene>
    <name evidence="1" type="ORF">SAMN05216600_101379</name>
</gene>